<evidence type="ECO:0000313" key="8">
    <source>
        <dbReference type="Proteomes" id="UP001597387"/>
    </source>
</evidence>
<reference evidence="8" key="1">
    <citation type="journal article" date="2019" name="Int. J. Syst. Evol. Microbiol.">
        <title>The Global Catalogue of Microorganisms (GCM) 10K type strain sequencing project: providing services to taxonomists for standard genome sequencing and annotation.</title>
        <authorList>
            <consortium name="The Broad Institute Genomics Platform"/>
            <consortium name="The Broad Institute Genome Sequencing Center for Infectious Disease"/>
            <person name="Wu L."/>
            <person name="Ma J."/>
        </authorList>
    </citation>
    <scope>NUCLEOTIDE SEQUENCE [LARGE SCALE GENOMIC DNA]</scope>
    <source>
        <strain evidence="8">KCTC 42217</strain>
    </source>
</reference>
<organism evidence="7 8">
    <name type="scientific">Paradesertivirga mongoliensis</name>
    <dbReference type="NCBI Taxonomy" id="2100740"/>
    <lineage>
        <taxon>Bacteria</taxon>
        <taxon>Pseudomonadati</taxon>
        <taxon>Bacteroidota</taxon>
        <taxon>Sphingobacteriia</taxon>
        <taxon>Sphingobacteriales</taxon>
        <taxon>Sphingobacteriaceae</taxon>
        <taxon>Paradesertivirga</taxon>
    </lineage>
</organism>
<keyword evidence="5" id="KW-0732">Signal</keyword>
<keyword evidence="2 4" id="KW-0472">Membrane</keyword>
<dbReference type="InterPro" id="IPR006664">
    <property type="entry name" value="OMP_bac"/>
</dbReference>
<dbReference type="InterPro" id="IPR036737">
    <property type="entry name" value="OmpA-like_sf"/>
</dbReference>
<dbReference type="PANTHER" id="PTHR30329:SF21">
    <property type="entry name" value="LIPOPROTEIN YIAD-RELATED"/>
    <property type="match status" value="1"/>
</dbReference>
<keyword evidence="3" id="KW-0998">Cell outer membrane</keyword>
<dbReference type="Gene3D" id="3.30.1330.60">
    <property type="entry name" value="OmpA-like domain"/>
    <property type="match status" value="1"/>
</dbReference>
<evidence type="ECO:0000256" key="2">
    <source>
        <dbReference type="ARBA" id="ARBA00023136"/>
    </source>
</evidence>
<dbReference type="NCBIfam" id="NF038133">
    <property type="entry name" value="choice_anch_L"/>
    <property type="match status" value="2"/>
</dbReference>
<dbReference type="EMBL" id="JBHUHZ010000001">
    <property type="protein sequence ID" value="MFD2161232.1"/>
    <property type="molecule type" value="Genomic_DNA"/>
</dbReference>
<accession>A0ABW4ZHY2</accession>
<evidence type="ECO:0000313" key="7">
    <source>
        <dbReference type="EMBL" id="MFD2161232.1"/>
    </source>
</evidence>
<name>A0ABW4ZHY2_9SPHI</name>
<evidence type="ECO:0000256" key="3">
    <source>
        <dbReference type="ARBA" id="ARBA00023237"/>
    </source>
</evidence>
<dbReference type="Pfam" id="PF00691">
    <property type="entry name" value="OmpA"/>
    <property type="match status" value="1"/>
</dbReference>
<evidence type="ECO:0000256" key="4">
    <source>
        <dbReference type="PROSITE-ProRule" id="PRU00473"/>
    </source>
</evidence>
<gene>
    <name evidence="7" type="ORF">ACFSJU_02450</name>
</gene>
<comment type="subcellular location">
    <subcellularLocation>
        <location evidence="1">Cell outer membrane</location>
    </subcellularLocation>
</comment>
<dbReference type="PANTHER" id="PTHR30329">
    <property type="entry name" value="STATOR ELEMENT OF FLAGELLAR MOTOR COMPLEX"/>
    <property type="match status" value="1"/>
</dbReference>
<feature type="domain" description="OmpA-like" evidence="6">
    <location>
        <begin position="340"/>
        <end position="458"/>
    </location>
</feature>
<feature type="chain" id="PRO_5046322815" evidence="5">
    <location>
        <begin position="22"/>
        <end position="458"/>
    </location>
</feature>
<evidence type="ECO:0000256" key="5">
    <source>
        <dbReference type="SAM" id="SignalP"/>
    </source>
</evidence>
<sequence>MRSRFFWIFFCALVTGLSSTAQIRVSRIDINKWVKDNFAGQGVVIGNIKVHGNPLSMGAFSSSNNAIEIQKGLILSTGAASSVAGLNNKSNQSYSFGDAEKDADLQKYIKPNLYDVSMIEFDFVPLANKLQFRYQFGSEEYPEYVGSTYNDVFGFFVSDDSSKTNIALIPGKNVPVSINTVNHLTNAQYFIDNNVFLNTNKREAPVVEEEPRRGVFGNIWKGFKSIFGGSRSDEAGDNAIRNNPALYKKTRTSVYRYLQFDGITKKLTASTYVIPYQKYHMKIIIADVADNIFDSGVFMEDKSLTVTQDTSHVTYADYSGISKVANTTQLIAGKKLQDILPDTVYIPNATIYFKSDKADVLQSEMKKLKNVAALYDRIKERYVIRVAGHTDSIGNLQYNMALSRKRNESVMDALQQMRDIEVPIEITEDAFLKPVAKNDTEEGRMKNRRVEIFFVKRD</sequence>
<dbReference type="Proteomes" id="UP001597387">
    <property type="component" value="Unassembled WGS sequence"/>
</dbReference>
<evidence type="ECO:0000256" key="1">
    <source>
        <dbReference type="ARBA" id="ARBA00004442"/>
    </source>
</evidence>
<dbReference type="CDD" id="cd07185">
    <property type="entry name" value="OmpA_C-like"/>
    <property type="match status" value="1"/>
</dbReference>
<evidence type="ECO:0000259" key="6">
    <source>
        <dbReference type="PROSITE" id="PS51123"/>
    </source>
</evidence>
<proteinExistence type="predicted"/>
<comment type="caution">
    <text evidence="7">The sequence shown here is derived from an EMBL/GenBank/DDBJ whole genome shotgun (WGS) entry which is preliminary data.</text>
</comment>
<dbReference type="InterPro" id="IPR049804">
    <property type="entry name" value="Choice_anch_L"/>
</dbReference>
<dbReference type="InterPro" id="IPR050330">
    <property type="entry name" value="Bact_OuterMem_StrucFunc"/>
</dbReference>
<dbReference type="SUPFAM" id="SSF103088">
    <property type="entry name" value="OmpA-like"/>
    <property type="match status" value="1"/>
</dbReference>
<dbReference type="PRINTS" id="PR01021">
    <property type="entry name" value="OMPADOMAIN"/>
</dbReference>
<keyword evidence="8" id="KW-1185">Reference proteome</keyword>
<dbReference type="RefSeq" id="WP_255899859.1">
    <property type="nucleotide sequence ID" value="NZ_JAFMZO010000001.1"/>
</dbReference>
<feature type="signal peptide" evidence="5">
    <location>
        <begin position="1"/>
        <end position="21"/>
    </location>
</feature>
<protein>
    <submittedName>
        <fullName evidence="7">Choice-of-anchor L domain-containing protein</fullName>
    </submittedName>
</protein>
<dbReference type="PROSITE" id="PS51123">
    <property type="entry name" value="OMPA_2"/>
    <property type="match status" value="1"/>
</dbReference>
<dbReference type="InterPro" id="IPR006665">
    <property type="entry name" value="OmpA-like"/>
</dbReference>